<protein>
    <recommendedName>
        <fullName evidence="1">HTH cro/C1-type domain-containing protein</fullName>
    </recommendedName>
</protein>
<name>A0A5J4Q8U1_9ZZZZ</name>
<dbReference type="SMART" id="SM00530">
    <property type="entry name" value="HTH_XRE"/>
    <property type="match status" value="1"/>
</dbReference>
<dbReference type="EMBL" id="SNRY01004315">
    <property type="protein sequence ID" value="KAA6318057.1"/>
    <property type="molecule type" value="Genomic_DNA"/>
</dbReference>
<reference evidence="2" key="1">
    <citation type="submission" date="2019-03" db="EMBL/GenBank/DDBJ databases">
        <title>Single cell metagenomics reveals metabolic interactions within the superorganism composed of flagellate Streblomastix strix and complex community of Bacteroidetes bacteria on its surface.</title>
        <authorList>
            <person name="Treitli S.C."/>
            <person name="Kolisko M."/>
            <person name="Husnik F."/>
            <person name="Keeling P."/>
            <person name="Hampl V."/>
        </authorList>
    </citation>
    <scope>NUCLEOTIDE SEQUENCE</scope>
    <source>
        <strain evidence="2">STM</strain>
    </source>
</reference>
<dbReference type="SUPFAM" id="SSF47413">
    <property type="entry name" value="lambda repressor-like DNA-binding domains"/>
    <property type="match status" value="1"/>
</dbReference>
<dbReference type="InterPro" id="IPR001387">
    <property type="entry name" value="Cro/C1-type_HTH"/>
</dbReference>
<proteinExistence type="predicted"/>
<dbReference type="GO" id="GO:0003677">
    <property type="term" value="F:DNA binding"/>
    <property type="evidence" value="ECO:0007669"/>
    <property type="project" value="InterPro"/>
</dbReference>
<sequence>MQTNNHEIVNYDVVLDAKFGKEGTDERMEAEEKAFAFYTGKVIEDARKKAHLTQAELGRRIGADRAYISRIESGKIEPKVSTFYRIINAMGMSIQLSMPI</sequence>
<dbReference type="InterPro" id="IPR010982">
    <property type="entry name" value="Lambda_DNA-bd_dom_sf"/>
</dbReference>
<feature type="domain" description="HTH cro/C1-type" evidence="1">
    <location>
        <begin position="43"/>
        <end position="97"/>
    </location>
</feature>
<gene>
    <name evidence="2" type="ORF">EZS27_031885</name>
</gene>
<evidence type="ECO:0000313" key="2">
    <source>
        <dbReference type="EMBL" id="KAA6318057.1"/>
    </source>
</evidence>
<organism evidence="2">
    <name type="scientific">termite gut metagenome</name>
    <dbReference type="NCBI Taxonomy" id="433724"/>
    <lineage>
        <taxon>unclassified sequences</taxon>
        <taxon>metagenomes</taxon>
        <taxon>organismal metagenomes</taxon>
    </lineage>
</organism>
<dbReference type="PROSITE" id="PS50943">
    <property type="entry name" value="HTH_CROC1"/>
    <property type="match status" value="1"/>
</dbReference>
<evidence type="ECO:0000259" key="1">
    <source>
        <dbReference type="PROSITE" id="PS50943"/>
    </source>
</evidence>
<dbReference type="Gene3D" id="1.10.260.40">
    <property type="entry name" value="lambda repressor-like DNA-binding domains"/>
    <property type="match status" value="1"/>
</dbReference>
<comment type="caution">
    <text evidence="2">The sequence shown here is derived from an EMBL/GenBank/DDBJ whole genome shotgun (WGS) entry which is preliminary data.</text>
</comment>
<dbReference type="AlphaFoldDB" id="A0A5J4Q8U1"/>
<accession>A0A5J4Q8U1</accession>
<dbReference type="CDD" id="cd00093">
    <property type="entry name" value="HTH_XRE"/>
    <property type="match status" value="1"/>
</dbReference>
<dbReference type="Pfam" id="PF01381">
    <property type="entry name" value="HTH_3"/>
    <property type="match status" value="1"/>
</dbReference>